<dbReference type="SMART" id="SM00240">
    <property type="entry name" value="FHA"/>
    <property type="match status" value="1"/>
</dbReference>
<dbReference type="InterPro" id="IPR051176">
    <property type="entry name" value="Cent_Immune-Sig_Mod"/>
</dbReference>
<dbReference type="STRING" id="215250.A0A316YVR4"/>
<feature type="region of interest" description="Disordered" evidence="2">
    <location>
        <begin position="489"/>
        <end position="517"/>
    </location>
</feature>
<feature type="region of interest" description="Disordered" evidence="2">
    <location>
        <begin position="545"/>
        <end position="569"/>
    </location>
</feature>
<feature type="region of interest" description="Disordered" evidence="2">
    <location>
        <begin position="50"/>
        <end position="118"/>
    </location>
</feature>
<feature type="compositionally biased region" description="Low complexity" evidence="2">
    <location>
        <begin position="818"/>
        <end position="831"/>
    </location>
</feature>
<dbReference type="PROSITE" id="PS50006">
    <property type="entry name" value="FHA_DOMAIN"/>
    <property type="match status" value="1"/>
</dbReference>
<dbReference type="GeneID" id="37043192"/>
<feature type="compositionally biased region" description="Low complexity" evidence="2">
    <location>
        <begin position="18"/>
        <end position="32"/>
    </location>
</feature>
<keyword evidence="3" id="KW-0472">Membrane</keyword>
<dbReference type="SUPFAM" id="SSF49879">
    <property type="entry name" value="SMAD/FHA domain"/>
    <property type="match status" value="1"/>
</dbReference>
<dbReference type="InterPro" id="IPR008984">
    <property type="entry name" value="SMAD_FHA_dom_sf"/>
</dbReference>
<sequence length="907" mass="95839">MQFGGTPMAPSPSSAGSNFGHQFNGNGIFQNGNHFQANHSQLQMFAPQGTTAAANGTSNGLYSGAANGQPQQQHHQPQQPPQQLQGGQQQGQQPQGQQQQQQQQQQQNGNGTGAPLVYPALHLHPLNDTFAPKQISLAPPGPHNKIKIGRQTNAKSIPQPSNGYFDSKVLSRMHAEVWSQDGKVFIKDVKSSNGTFINGERLSPEAQESDVFELHNEDMVEFGIDIVGEDNKSIIHHKVSCRVFLVLTAEEALGLRNDFAALYRGGIAGGGLGHQSVGPGAEGGLRRSKLGVGGGSVGGTSFDHILHKLQAELQKSREQANDLGTLTQAMGEIGETLGGGLPPMQNPPYQHMVPPVHSLDKDGRNSVGGQGTGDGGAEAAATAAAAASETIKALEEQIHETQRTLNQHMDRLAGLEAKLEEHDGVRDDVGHMRSQVNEARRELAEAVRQRQKVAGVLDHQAWSNGVRKEEAGEDFDDGASVASMDTVVAGGEDSSASNERKPFSQRSALGKGPIGVDEVESDDITNIFGDDEMQDEETLARLKNHVGPLAPPDGVPVKKKSEEDESFKKTEELNRRLEAMEQQLERALELGRTLAGQHAEATEAVKRLEEKVKLLESTQPEASASKEADSTTLEAAAAAGLAGTAGAGGILAALESRWGKWRDAFEKDWAKEKSQIDEDRRALQRVVQLWDSLNGEVEDVLEGQASSSSTDVSLDEDGVSGPLDREGSSAAVSVSGVETKSSSAARKRRKRRAAAANTRSDDKAASSAEADIRSSLLDGDAARMNRELRALLYTDDFNLLAREANLDSSTSAASGPLSQQESRSASASSSSVGTRGAGTPTQTSLDSLLDHSSRRGPAFLSAKRGGGGGARDGSASLPMLGAAGVFVFGMTAWILAGKGGTLGATGG</sequence>
<feature type="transmembrane region" description="Helical" evidence="3">
    <location>
        <begin position="877"/>
        <end position="896"/>
    </location>
</feature>
<feature type="compositionally biased region" description="Polar residues" evidence="2">
    <location>
        <begin position="50"/>
        <end position="61"/>
    </location>
</feature>
<evidence type="ECO:0000256" key="2">
    <source>
        <dbReference type="SAM" id="MobiDB-lite"/>
    </source>
</evidence>
<evidence type="ECO:0000313" key="5">
    <source>
        <dbReference type="EMBL" id="PWN92143.1"/>
    </source>
</evidence>
<feature type="compositionally biased region" description="Basic and acidic residues" evidence="2">
    <location>
        <begin position="559"/>
        <end position="569"/>
    </location>
</feature>
<dbReference type="OrthoDB" id="687730at2759"/>
<keyword evidence="6" id="KW-1185">Reference proteome</keyword>
<keyword evidence="1" id="KW-0175">Coiled coil</keyword>
<accession>A0A316YVR4</accession>
<proteinExistence type="predicted"/>
<dbReference type="GO" id="GO:0005737">
    <property type="term" value="C:cytoplasm"/>
    <property type="evidence" value="ECO:0007669"/>
    <property type="project" value="TreeGrafter"/>
</dbReference>
<feature type="compositionally biased region" description="Low complexity" evidence="2">
    <location>
        <begin position="68"/>
        <end position="107"/>
    </location>
</feature>
<dbReference type="AlphaFoldDB" id="A0A316YVR4"/>
<name>A0A316YVR4_9BASI</name>
<feature type="region of interest" description="Disordered" evidence="2">
    <location>
        <begin position="808"/>
        <end position="851"/>
    </location>
</feature>
<feature type="coiled-coil region" evidence="1">
    <location>
        <begin position="377"/>
        <end position="449"/>
    </location>
</feature>
<evidence type="ECO:0000256" key="1">
    <source>
        <dbReference type="SAM" id="Coils"/>
    </source>
</evidence>
<evidence type="ECO:0000313" key="6">
    <source>
        <dbReference type="Proteomes" id="UP000245768"/>
    </source>
</evidence>
<feature type="compositionally biased region" description="Polar residues" evidence="2">
    <location>
        <begin position="808"/>
        <end position="817"/>
    </location>
</feature>
<dbReference type="Proteomes" id="UP000245768">
    <property type="component" value="Unassembled WGS sequence"/>
</dbReference>
<evidence type="ECO:0000259" key="4">
    <source>
        <dbReference type="PROSITE" id="PS50006"/>
    </source>
</evidence>
<keyword evidence="3" id="KW-0812">Transmembrane</keyword>
<protein>
    <recommendedName>
        <fullName evidence="4">FHA domain-containing protein</fullName>
    </recommendedName>
</protein>
<dbReference type="EMBL" id="KZ819635">
    <property type="protein sequence ID" value="PWN92143.1"/>
    <property type="molecule type" value="Genomic_DNA"/>
</dbReference>
<feature type="region of interest" description="Disordered" evidence="2">
    <location>
        <begin position="1"/>
        <end position="32"/>
    </location>
</feature>
<dbReference type="Gene3D" id="2.60.200.20">
    <property type="match status" value="1"/>
</dbReference>
<evidence type="ECO:0000256" key="3">
    <source>
        <dbReference type="SAM" id="Phobius"/>
    </source>
</evidence>
<reference evidence="5 6" key="1">
    <citation type="journal article" date="2018" name="Mol. Biol. Evol.">
        <title>Broad Genomic Sampling Reveals a Smut Pathogenic Ancestry of the Fungal Clade Ustilaginomycotina.</title>
        <authorList>
            <person name="Kijpornyongpan T."/>
            <person name="Mondo S.J."/>
            <person name="Barry K."/>
            <person name="Sandor L."/>
            <person name="Lee J."/>
            <person name="Lipzen A."/>
            <person name="Pangilinan J."/>
            <person name="LaButti K."/>
            <person name="Hainaut M."/>
            <person name="Henrissat B."/>
            <person name="Grigoriev I.V."/>
            <person name="Spatafora J.W."/>
            <person name="Aime M.C."/>
        </authorList>
    </citation>
    <scope>NUCLEOTIDE SEQUENCE [LARGE SCALE GENOMIC DNA]</scope>
    <source>
        <strain evidence="5 6">MCA 4198</strain>
    </source>
</reference>
<feature type="domain" description="FHA" evidence="4">
    <location>
        <begin position="146"/>
        <end position="202"/>
    </location>
</feature>
<dbReference type="PANTHER" id="PTHR15715:SF37">
    <property type="entry name" value="LD47843P"/>
    <property type="match status" value="1"/>
</dbReference>
<dbReference type="PANTHER" id="PTHR15715">
    <property type="entry name" value="CENTROSOMAL PROTEIN OF 170 KDA"/>
    <property type="match status" value="1"/>
</dbReference>
<feature type="region of interest" description="Disordered" evidence="2">
    <location>
        <begin position="701"/>
        <end position="770"/>
    </location>
</feature>
<organism evidence="5 6">
    <name type="scientific">Acaromyces ingoldii</name>
    <dbReference type="NCBI Taxonomy" id="215250"/>
    <lineage>
        <taxon>Eukaryota</taxon>
        <taxon>Fungi</taxon>
        <taxon>Dikarya</taxon>
        <taxon>Basidiomycota</taxon>
        <taxon>Ustilaginomycotina</taxon>
        <taxon>Exobasidiomycetes</taxon>
        <taxon>Exobasidiales</taxon>
        <taxon>Cryptobasidiaceae</taxon>
        <taxon>Acaromyces</taxon>
    </lineage>
</organism>
<dbReference type="Pfam" id="PF00498">
    <property type="entry name" value="FHA"/>
    <property type="match status" value="1"/>
</dbReference>
<dbReference type="InParanoid" id="A0A316YVR4"/>
<feature type="compositionally biased region" description="Low complexity" evidence="2">
    <location>
        <begin position="728"/>
        <end position="744"/>
    </location>
</feature>
<dbReference type="InterPro" id="IPR000253">
    <property type="entry name" value="FHA_dom"/>
</dbReference>
<dbReference type="RefSeq" id="XP_025379341.1">
    <property type="nucleotide sequence ID" value="XM_025521276.1"/>
</dbReference>
<keyword evidence="3" id="KW-1133">Transmembrane helix</keyword>
<gene>
    <name evidence="5" type="ORF">FA10DRAFT_265944</name>
</gene>